<dbReference type="EMBL" id="VCGU01000009">
    <property type="protein sequence ID" value="TRY70506.1"/>
    <property type="molecule type" value="Genomic_DNA"/>
</dbReference>
<sequence>MLGNKRTLQSIRAFPSVKAPVSILNRGRENLKRTDNDNRPSRRGNDLDQRDDDGGDDDDDDDDDAGNNDKTSINVARPSQPTLSQKRLPITRVALPSEIMKKRQLGQHQQHHHHQRHQPQQQGPQQLTLRQQQQRPQQLTLRQQQLRPQQLTLRQPQRQQLLQHKSQKGKSYPQPFANSNKHLNKR</sequence>
<feature type="region of interest" description="Disordered" evidence="1">
    <location>
        <begin position="1"/>
        <end position="186"/>
    </location>
</feature>
<evidence type="ECO:0000313" key="3">
    <source>
        <dbReference type="Proteomes" id="UP000318571"/>
    </source>
</evidence>
<keyword evidence="3" id="KW-1185">Reference proteome</keyword>
<feature type="compositionally biased region" description="Low complexity" evidence="1">
    <location>
        <begin position="118"/>
        <end position="164"/>
    </location>
</feature>
<comment type="caution">
    <text evidence="2">The sequence shown here is derived from an EMBL/GenBank/DDBJ whole genome shotgun (WGS) entry which is preliminary data.</text>
</comment>
<feature type="compositionally biased region" description="Polar residues" evidence="1">
    <location>
        <begin position="70"/>
        <end position="85"/>
    </location>
</feature>
<feature type="compositionally biased region" description="Polar residues" evidence="1">
    <location>
        <begin position="1"/>
        <end position="10"/>
    </location>
</feature>
<feature type="compositionally biased region" description="Polar residues" evidence="1">
    <location>
        <begin position="176"/>
        <end position="186"/>
    </location>
</feature>
<proteinExistence type="predicted"/>
<evidence type="ECO:0000313" key="2">
    <source>
        <dbReference type="EMBL" id="TRY70506.1"/>
    </source>
</evidence>
<organism evidence="2 3">
    <name type="scientific">Tigriopus californicus</name>
    <name type="common">Marine copepod</name>
    <dbReference type="NCBI Taxonomy" id="6832"/>
    <lineage>
        <taxon>Eukaryota</taxon>
        <taxon>Metazoa</taxon>
        <taxon>Ecdysozoa</taxon>
        <taxon>Arthropoda</taxon>
        <taxon>Crustacea</taxon>
        <taxon>Multicrustacea</taxon>
        <taxon>Hexanauplia</taxon>
        <taxon>Copepoda</taxon>
        <taxon>Harpacticoida</taxon>
        <taxon>Harpacticidae</taxon>
        <taxon>Tigriopus</taxon>
    </lineage>
</organism>
<evidence type="ECO:0000256" key="1">
    <source>
        <dbReference type="SAM" id="MobiDB-lite"/>
    </source>
</evidence>
<dbReference type="AlphaFoldDB" id="A0A553NYJ7"/>
<feature type="compositionally biased region" description="Basic residues" evidence="1">
    <location>
        <begin position="102"/>
        <end position="117"/>
    </location>
</feature>
<reference evidence="2 3" key="1">
    <citation type="journal article" date="2018" name="Nat. Ecol. Evol.">
        <title>Genomic signatures of mitonuclear coevolution across populations of Tigriopus californicus.</title>
        <authorList>
            <person name="Barreto F.S."/>
            <person name="Watson E.T."/>
            <person name="Lima T.G."/>
            <person name="Willett C.S."/>
            <person name="Edmands S."/>
            <person name="Li W."/>
            <person name="Burton R.S."/>
        </authorList>
    </citation>
    <scope>NUCLEOTIDE SEQUENCE [LARGE SCALE GENOMIC DNA]</scope>
    <source>
        <strain evidence="2 3">San Diego</strain>
    </source>
</reference>
<gene>
    <name evidence="2" type="ORF">TCAL_16442</name>
</gene>
<accession>A0A553NYJ7</accession>
<feature type="non-terminal residue" evidence="2">
    <location>
        <position position="186"/>
    </location>
</feature>
<feature type="compositionally biased region" description="Acidic residues" evidence="1">
    <location>
        <begin position="49"/>
        <end position="66"/>
    </location>
</feature>
<dbReference type="Proteomes" id="UP000318571">
    <property type="component" value="Chromosome 9"/>
</dbReference>
<feature type="compositionally biased region" description="Basic and acidic residues" evidence="1">
    <location>
        <begin position="26"/>
        <end position="48"/>
    </location>
</feature>
<protein>
    <submittedName>
        <fullName evidence="2">Uncharacterized protein</fullName>
    </submittedName>
</protein>
<name>A0A553NYJ7_TIGCA</name>